<name>A0A4Z0F5F5_9GAMM</name>
<evidence type="ECO:0000313" key="2">
    <source>
        <dbReference type="Proteomes" id="UP000297890"/>
    </source>
</evidence>
<sequence length="184" mass="20559">MIYLHPDTVDSVIEPIDIYREVRTLRRLSTDLKACSNFISMEGYVNIGPGKYTERYAILLDGTRIVPYDTTQTLEITGHKIITDDGKEGEKCFDLSYLSPSSAVSFIYTPKQVEVITVSVGSSVTPDDITDIGQEVASRLDPIKAKTDQMVFTKNNELDVNVRSKNNATLYGEGIKTNRWRGSP</sequence>
<gene>
    <name evidence="1" type="ORF">E4680_12450</name>
</gene>
<protein>
    <submittedName>
        <fullName evidence="1">Uncharacterized protein</fullName>
    </submittedName>
</protein>
<dbReference type="RefSeq" id="WP_135282745.1">
    <property type="nucleotide sequence ID" value="NZ_SRIO01000022.1"/>
</dbReference>
<comment type="caution">
    <text evidence="1">The sequence shown here is derived from an EMBL/GenBank/DDBJ whole genome shotgun (WGS) entry which is preliminary data.</text>
</comment>
<dbReference type="EMBL" id="SRIO01000022">
    <property type="protein sequence ID" value="TFZ81484.1"/>
    <property type="molecule type" value="Genomic_DNA"/>
</dbReference>
<proteinExistence type="predicted"/>
<evidence type="ECO:0000313" key="1">
    <source>
        <dbReference type="EMBL" id="TFZ81484.1"/>
    </source>
</evidence>
<keyword evidence="2" id="KW-1185">Reference proteome</keyword>
<dbReference type="AlphaFoldDB" id="A0A4Z0F5F5"/>
<dbReference type="Proteomes" id="UP000297890">
    <property type="component" value="Unassembled WGS sequence"/>
</dbReference>
<accession>A0A4Z0F5F5</accession>
<organism evidence="1 2">
    <name type="scientific">Candidatus Macondimonas diazotrophica</name>
    <dbReference type="NCBI Taxonomy" id="2305248"/>
    <lineage>
        <taxon>Bacteria</taxon>
        <taxon>Pseudomonadati</taxon>
        <taxon>Pseudomonadota</taxon>
        <taxon>Gammaproteobacteria</taxon>
        <taxon>Chromatiales</taxon>
        <taxon>Ectothiorhodospiraceae</taxon>
        <taxon>Candidatus Macondimonas</taxon>
    </lineage>
</organism>
<reference evidence="1 2" key="1">
    <citation type="journal article" date="2019" name="ISME J.">
        <title>Candidatus Macondimonas diazotrophica, a novel gammaproteobacterial genus dominating crude-oil-contaminated coastal sediments.</title>
        <authorList>
            <person name="Karthikeyan S."/>
            <person name="Konstantinidis K."/>
        </authorList>
    </citation>
    <scope>NUCLEOTIDE SEQUENCE [LARGE SCALE GENOMIC DNA]</scope>
    <source>
        <strain evidence="1 2">KTK01</strain>
    </source>
</reference>